<dbReference type="SUPFAM" id="SSF57903">
    <property type="entry name" value="FYVE/PHD zinc finger"/>
    <property type="match status" value="1"/>
</dbReference>
<comment type="caution">
    <text evidence="8">The sequence shown here is derived from an EMBL/GenBank/DDBJ whole genome shotgun (WGS) entry which is preliminary data.</text>
</comment>
<dbReference type="InterPro" id="IPR019787">
    <property type="entry name" value="Znf_PHD-finger"/>
</dbReference>
<dbReference type="InterPro" id="IPR013083">
    <property type="entry name" value="Znf_RING/FYVE/PHD"/>
</dbReference>
<evidence type="ECO:0000256" key="3">
    <source>
        <dbReference type="ARBA" id="ARBA00022833"/>
    </source>
</evidence>
<evidence type="ECO:0000313" key="8">
    <source>
        <dbReference type="EMBL" id="KAK2953186.1"/>
    </source>
</evidence>
<dbReference type="InterPro" id="IPR001965">
    <property type="entry name" value="Znf_PHD"/>
</dbReference>
<dbReference type="InterPro" id="IPR019786">
    <property type="entry name" value="Zinc_finger_PHD-type_CS"/>
</dbReference>
<keyword evidence="1" id="KW-0479">Metal-binding</keyword>
<gene>
    <name evidence="8" type="ORF">BLNAU_11811</name>
</gene>
<dbReference type="InterPro" id="IPR050701">
    <property type="entry name" value="Histone_Mod_Regulator"/>
</dbReference>
<feature type="domain" description="PHD-type" evidence="6">
    <location>
        <begin position="31"/>
        <end position="83"/>
    </location>
</feature>
<reference evidence="8 9" key="1">
    <citation type="journal article" date="2022" name="bioRxiv">
        <title>Genomics of Preaxostyla Flagellates Illuminates Evolutionary Transitions and the Path Towards Mitochondrial Loss.</title>
        <authorList>
            <person name="Novak L.V.F."/>
            <person name="Treitli S.C."/>
            <person name="Pyrih J."/>
            <person name="Halakuc P."/>
            <person name="Pipaliya S.V."/>
            <person name="Vacek V."/>
            <person name="Brzon O."/>
            <person name="Soukal P."/>
            <person name="Eme L."/>
            <person name="Dacks J.B."/>
            <person name="Karnkowska A."/>
            <person name="Elias M."/>
            <person name="Hampl V."/>
        </authorList>
    </citation>
    <scope>NUCLEOTIDE SEQUENCE [LARGE SCALE GENOMIC DNA]</scope>
    <source>
        <strain evidence="8">NAU3</strain>
        <tissue evidence="8">Gut</tissue>
    </source>
</reference>
<name>A0ABQ9XRT3_9EUKA</name>
<proteinExistence type="predicted"/>
<evidence type="ECO:0000256" key="2">
    <source>
        <dbReference type="ARBA" id="ARBA00022771"/>
    </source>
</evidence>
<dbReference type="PANTHER" id="PTHR13793:SF164">
    <property type="entry name" value="ALHAMBRA, ISOFORM P"/>
    <property type="match status" value="1"/>
</dbReference>
<dbReference type="Pfam" id="PF13831">
    <property type="entry name" value="PHD_2"/>
    <property type="match status" value="1"/>
</dbReference>
<evidence type="ECO:0000256" key="1">
    <source>
        <dbReference type="ARBA" id="ARBA00022723"/>
    </source>
</evidence>
<evidence type="ECO:0000259" key="6">
    <source>
        <dbReference type="PROSITE" id="PS50016"/>
    </source>
</evidence>
<dbReference type="Proteomes" id="UP001281761">
    <property type="component" value="Unassembled WGS sequence"/>
</dbReference>
<dbReference type="PROSITE" id="PS01359">
    <property type="entry name" value="ZF_PHD_1"/>
    <property type="match status" value="1"/>
</dbReference>
<protein>
    <submittedName>
        <fullName evidence="8">Jade-1 protein</fullName>
    </submittedName>
</protein>
<keyword evidence="2 4" id="KW-0863">Zinc-finger</keyword>
<dbReference type="EMBL" id="JARBJD010000094">
    <property type="protein sequence ID" value="KAK2953186.1"/>
    <property type="molecule type" value="Genomic_DNA"/>
</dbReference>
<dbReference type="SMART" id="SM00249">
    <property type="entry name" value="PHD"/>
    <property type="match status" value="2"/>
</dbReference>
<feature type="domain" description="PHD-type" evidence="7">
    <location>
        <begin position="96"/>
        <end position="207"/>
    </location>
</feature>
<dbReference type="Gene3D" id="3.30.40.10">
    <property type="entry name" value="Zinc/RING finger domain, C3HC4 (zinc finger)"/>
    <property type="match status" value="2"/>
</dbReference>
<sequence length="402" mass="44318">MPPPKAQSSTSSKTPEWAPLDVLDDEVTDDDVMCSVCGSYDSSDVNPIILCDGCQCAVHPRCYAVTDAELEKDTWLCRPCSKHVPPRTPKGQVNAARRCSICEHLGGALSEVSRPPSWVHTSCVVNFPELTFVDGCVDIQKLHPSRFAKPCYICSNKDSATLCCSYVGCSNAFHGHCGVRNNFIFETIPHPSRNRAFQPVHYCKEHGAIIAEADESSYYVFYDRQTCCVFVADKPDSSIPVDVDAPQSLRDKYPYALPISDIEKLKALSRDRGSDEQFKNYDDPYQALSNCLTSFHRLKQEKKASYNLTVDYVDPNTLTPHKRSSRDSGEGGGTDAEGNVAKRTRARTGKIIDDDDDEEEDKPKKEKRKGDGITVVNASPHSMLVLDSAPGFPPPDGAIQVG</sequence>
<feature type="region of interest" description="Disordered" evidence="5">
    <location>
        <begin position="313"/>
        <end position="402"/>
    </location>
</feature>
<evidence type="ECO:0000259" key="7">
    <source>
        <dbReference type="PROSITE" id="PS51805"/>
    </source>
</evidence>
<dbReference type="Pfam" id="PF13832">
    <property type="entry name" value="zf-HC5HC2H_2"/>
    <property type="match status" value="1"/>
</dbReference>
<evidence type="ECO:0000256" key="4">
    <source>
        <dbReference type="PROSITE-ProRule" id="PRU00146"/>
    </source>
</evidence>
<dbReference type="PROSITE" id="PS50016">
    <property type="entry name" value="ZF_PHD_2"/>
    <property type="match status" value="1"/>
</dbReference>
<organism evidence="8 9">
    <name type="scientific">Blattamonas nauphoetae</name>
    <dbReference type="NCBI Taxonomy" id="2049346"/>
    <lineage>
        <taxon>Eukaryota</taxon>
        <taxon>Metamonada</taxon>
        <taxon>Preaxostyla</taxon>
        <taxon>Oxymonadida</taxon>
        <taxon>Blattamonas</taxon>
    </lineage>
</organism>
<feature type="compositionally biased region" description="Basic and acidic residues" evidence="5">
    <location>
        <begin position="361"/>
        <end position="371"/>
    </location>
</feature>
<evidence type="ECO:0000313" key="9">
    <source>
        <dbReference type="Proteomes" id="UP001281761"/>
    </source>
</evidence>
<dbReference type="PROSITE" id="PS51805">
    <property type="entry name" value="EPHD"/>
    <property type="match status" value="1"/>
</dbReference>
<dbReference type="PANTHER" id="PTHR13793">
    <property type="entry name" value="PHD FINGER PROTEINS"/>
    <property type="match status" value="1"/>
</dbReference>
<dbReference type="InterPro" id="IPR011011">
    <property type="entry name" value="Znf_FYVE_PHD"/>
</dbReference>
<evidence type="ECO:0000256" key="5">
    <source>
        <dbReference type="SAM" id="MobiDB-lite"/>
    </source>
</evidence>
<keyword evidence="9" id="KW-1185">Reference proteome</keyword>
<dbReference type="CDD" id="cd15571">
    <property type="entry name" value="ePHD"/>
    <property type="match status" value="1"/>
</dbReference>
<keyword evidence="3" id="KW-0862">Zinc</keyword>
<accession>A0ABQ9XRT3</accession>
<dbReference type="InterPro" id="IPR034732">
    <property type="entry name" value="EPHD"/>
</dbReference>